<reference evidence="2 3" key="1">
    <citation type="submission" date="2019-01" db="EMBL/GenBank/DDBJ databases">
        <title>Genomes sequencing and comparative genomics of infectious freshwater microsporidia, Cucumispora dikerogammari and Thelohania contejeani.</title>
        <authorList>
            <person name="Cormier A."/>
            <person name="Giraud I."/>
            <person name="Wattier R."/>
            <person name="Teixeira M."/>
            <person name="Grandjean F."/>
            <person name="Rigaud T."/>
            <person name="Cordaux R."/>
        </authorList>
    </citation>
    <scope>NUCLEOTIDE SEQUENCE [LARGE SCALE GENOMIC DNA]</scope>
    <source>
        <strain evidence="2">T1</strain>
        <tissue evidence="2">Spores</tissue>
    </source>
</reference>
<sequence>MHDIIMAVSLNKFACIYKKKLEMHIKSKERRRENQCFELYKSKFYRKLSGVDGPEHQVDINEIREYWSKMWETTDKISNGYDEYLVEHLPDSIELTTFPNLKEFEDIIKCMPNWKAASIDSIFNFFIKHISSVHKHLYNIIKDICLEGRAQVDWFYQGMTYLIPKGSPSKGSDFRPITCMSNLYKLTTKCVTQVMQPEVERRGLLADNQLGTVRRVQGAKEQAMLNLSLNKEHGHLLKSTWIDVKKAFDSIDHKYLVECISKLGFRKWIPCFVKEITSKWSLDVEAGPESIVNKRVNKGILQGDSLSPLLFVLCIDPFSRRLNERYPKVSIHAEKFPHATNHLLFIDDLKLLATNSR</sequence>
<dbReference type="Proteomes" id="UP001516464">
    <property type="component" value="Unassembled WGS sequence"/>
</dbReference>
<dbReference type="PROSITE" id="PS50878">
    <property type="entry name" value="RT_POL"/>
    <property type="match status" value="1"/>
</dbReference>
<organism evidence="2 3">
    <name type="scientific">Astathelohania contejeani</name>
    <dbReference type="NCBI Taxonomy" id="164912"/>
    <lineage>
        <taxon>Eukaryota</taxon>
        <taxon>Fungi</taxon>
        <taxon>Fungi incertae sedis</taxon>
        <taxon>Microsporidia</taxon>
        <taxon>Astathelohaniidae</taxon>
        <taxon>Astathelohania</taxon>
    </lineage>
</organism>
<evidence type="ECO:0000313" key="2">
    <source>
        <dbReference type="EMBL" id="KAF7682469.1"/>
    </source>
</evidence>
<dbReference type="EMBL" id="SBIQ01000251">
    <property type="protein sequence ID" value="KAF7682469.1"/>
    <property type="molecule type" value="Genomic_DNA"/>
</dbReference>
<gene>
    <name evidence="2" type="primary">Pol_0</name>
    <name evidence="2" type="ORF">TCON_2302</name>
</gene>
<name>A0ABQ7HWD4_9MICR</name>
<evidence type="ECO:0000313" key="3">
    <source>
        <dbReference type="Proteomes" id="UP001516464"/>
    </source>
</evidence>
<dbReference type="PANTHER" id="PTHR35450:SF2">
    <property type="entry name" value="REVERSE TRANSCRIPTASE DOMAIN-CONTAINING PROTEIN"/>
    <property type="match status" value="1"/>
</dbReference>
<proteinExistence type="predicted"/>
<dbReference type="InterPro" id="IPR000477">
    <property type="entry name" value="RT_dom"/>
</dbReference>
<evidence type="ECO:0000259" key="1">
    <source>
        <dbReference type="PROSITE" id="PS50878"/>
    </source>
</evidence>
<comment type="caution">
    <text evidence="2">The sequence shown here is derived from an EMBL/GenBank/DDBJ whole genome shotgun (WGS) entry which is preliminary data.</text>
</comment>
<dbReference type="PANTHER" id="PTHR35450">
    <property type="entry name" value="REVERSE TRANSCRIPTASE DOMAIN-CONTAINING PROTEIN"/>
    <property type="match status" value="1"/>
</dbReference>
<dbReference type="InterPro" id="IPR043502">
    <property type="entry name" value="DNA/RNA_pol_sf"/>
</dbReference>
<dbReference type="CDD" id="cd01650">
    <property type="entry name" value="RT_nLTR_like"/>
    <property type="match status" value="1"/>
</dbReference>
<accession>A0ABQ7HWD4</accession>
<dbReference type="SUPFAM" id="SSF56672">
    <property type="entry name" value="DNA/RNA polymerases"/>
    <property type="match status" value="1"/>
</dbReference>
<keyword evidence="3" id="KW-1185">Reference proteome</keyword>
<feature type="domain" description="Reverse transcriptase" evidence="1">
    <location>
        <begin position="144"/>
        <end position="357"/>
    </location>
</feature>
<dbReference type="Pfam" id="PF00078">
    <property type="entry name" value="RVT_1"/>
    <property type="match status" value="1"/>
</dbReference>
<protein>
    <submittedName>
        <fullName evidence="2">LINE-1 retrotransposable element ORF2 protein</fullName>
    </submittedName>
</protein>